<evidence type="ECO:0000313" key="1">
    <source>
        <dbReference type="EMBL" id="CAG8763065.1"/>
    </source>
</evidence>
<proteinExistence type="predicted"/>
<keyword evidence="2" id="KW-1185">Reference proteome</keyword>
<protein>
    <submittedName>
        <fullName evidence="1">14791_t:CDS:1</fullName>
    </submittedName>
</protein>
<reference evidence="1" key="1">
    <citation type="submission" date="2021-06" db="EMBL/GenBank/DDBJ databases">
        <authorList>
            <person name="Kallberg Y."/>
            <person name="Tangrot J."/>
            <person name="Rosling A."/>
        </authorList>
    </citation>
    <scope>NUCLEOTIDE SEQUENCE</scope>
    <source>
        <strain evidence="1">IL203A</strain>
    </source>
</reference>
<name>A0ACA9QSM6_9GLOM</name>
<dbReference type="Proteomes" id="UP000789702">
    <property type="component" value="Unassembled WGS sequence"/>
</dbReference>
<evidence type="ECO:0000313" key="2">
    <source>
        <dbReference type="Proteomes" id="UP000789702"/>
    </source>
</evidence>
<organism evidence="1 2">
    <name type="scientific">Dentiscutata heterogama</name>
    <dbReference type="NCBI Taxonomy" id="1316150"/>
    <lineage>
        <taxon>Eukaryota</taxon>
        <taxon>Fungi</taxon>
        <taxon>Fungi incertae sedis</taxon>
        <taxon>Mucoromycota</taxon>
        <taxon>Glomeromycotina</taxon>
        <taxon>Glomeromycetes</taxon>
        <taxon>Diversisporales</taxon>
        <taxon>Gigasporaceae</taxon>
        <taxon>Dentiscutata</taxon>
    </lineage>
</organism>
<comment type="caution">
    <text evidence="1">The sequence shown here is derived from an EMBL/GenBank/DDBJ whole genome shotgun (WGS) entry which is preliminary data.</text>
</comment>
<accession>A0ACA9QSM6</accession>
<feature type="non-terminal residue" evidence="1">
    <location>
        <position position="1"/>
    </location>
</feature>
<sequence length="47" mass="5481">ITKQSIMKFTPFYLIYSQEANYSDITPILEITENFANQLTIIVEELP</sequence>
<feature type="non-terminal residue" evidence="1">
    <location>
        <position position="47"/>
    </location>
</feature>
<gene>
    <name evidence="1" type="ORF">DHETER_LOCUS15386</name>
</gene>
<dbReference type="EMBL" id="CAJVPU010052340">
    <property type="protein sequence ID" value="CAG8763065.1"/>
    <property type="molecule type" value="Genomic_DNA"/>
</dbReference>